<dbReference type="EMBL" id="QDDR01000006">
    <property type="protein sequence ID" value="PVE47033.1"/>
    <property type="molecule type" value="Genomic_DNA"/>
</dbReference>
<dbReference type="RefSeq" id="WP_107752045.1">
    <property type="nucleotide sequence ID" value="NZ_QBKF01000006.1"/>
</dbReference>
<dbReference type="OrthoDB" id="7843333at2"/>
<evidence type="ECO:0000256" key="1">
    <source>
        <dbReference type="SAM" id="MobiDB-lite"/>
    </source>
</evidence>
<proteinExistence type="predicted"/>
<comment type="caution">
    <text evidence="2">The sequence shown here is derived from an EMBL/GenBank/DDBJ whole genome shotgun (WGS) entry which is preliminary data.</text>
</comment>
<dbReference type="NCBIfam" id="TIGR01558">
    <property type="entry name" value="sm_term_P27"/>
    <property type="match status" value="1"/>
</dbReference>
<feature type="region of interest" description="Disordered" evidence="1">
    <location>
        <begin position="122"/>
        <end position="143"/>
    </location>
</feature>
<protein>
    <submittedName>
        <fullName evidence="2">Phage terminase small subunit P27 family</fullName>
    </submittedName>
</protein>
<dbReference type="Pfam" id="PF05119">
    <property type="entry name" value="Terminase_4"/>
    <property type="match status" value="1"/>
</dbReference>
<organism evidence="2 3">
    <name type="scientific">Pararhodobacter aggregans</name>
    <dbReference type="NCBI Taxonomy" id="404875"/>
    <lineage>
        <taxon>Bacteria</taxon>
        <taxon>Pseudomonadati</taxon>
        <taxon>Pseudomonadota</taxon>
        <taxon>Alphaproteobacteria</taxon>
        <taxon>Rhodobacterales</taxon>
        <taxon>Paracoccaceae</taxon>
        <taxon>Pararhodobacter</taxon>
    </lineage>
</organism>
<name>A0A2T7UQN4_9RHOB</name>
<keyword evidence="3" id="KW-1185">Reference proteome</keyword>
<evidence type="ECO:0000313" key="3">
    <source>
        <dbReference type="Proteomes" id="UP000244810"/>
    </source>
</evidence>
<gene>
    <name evidence="2" type="ORF">DDE23_12300</name>
</gene>
<sequence length="143" mass="16090">MRGAKPHIKIERDALEDMPPPAWMTEDAQGEWRRILPILAQRRILTEADLGTFENYCIAMGQVREMQRDIAKYGAVARVYSLDKEGTAHVTGMRKNPAVSIQSDAMTRARLLAAELGCTPVSRSRPTIEDNDGDDDLFSKDWT</sequence>
<dbReference type="Proteomes" id="UP000244810">
    <property type="component" value="Unassembled WGS sequence"/>
</dbReference>
<accession>A0A2T7UQN4</accession>
<dbReference type="InterPro" id="IPR006448">
    <property type="entry name" value="Phage_term_ssu_P27"/>
</dbReference>
<evidence type="ECO:0000313" key="2">
    <source>
        <dbReference type="EMBL" id="PVE47033.1"/>
    </source>
</evidence>
<reference evidence="2 3" key="1">
    <citation type="journal article" date="2011" name="Syst. Appl. Microbiol.">
        <title>Defluviimonas denitrificans gen. nov., sp. nov., and Pararhodobacter aggregans gen. nov., sp. nov., non-phototrophic Rhodobacteraceae from the biofilter of a marine aquaculture.</title>
        <authorList>
            <person name="Foesel B.U."/>
            <person name="Drake H.L."/>
            <person name="Schramm A."/>
        </authorList>
    </citation>
    <scope>NUCLEOTIDE SEQUENCE [LARGE SCALE GENOMIC DNA]</scope>
    <source>
        <strain evidence="2 3">D1-19</strain>
    </source>
</reference>
<dbReference type="AlphaFoldDB" id="A0A2T7UQN4"/>